<evidence type="ECO:0008006" key="3">
    <source>
        <dbReference type="Google" id="ProtNLM"/>
    </source>
</evidence>
<protein>
    <recommendedName>
        <fullName evidence="3">Cytoplasmic protein</fullName>
    </recommendedName>
</protein>
<keyword evidence="2" id="KW-1185">Reference proteome</keyword>
<name>A0ABM9ER02_9BACI</name>
<dbReference type="EMBL" id="CALBWS010000013">
    <property type="protein sequence ID" value="CAH2715070.1"/>
    <property type="molecule type" value="Genomic_DNA"/>
</dbReference>
<dbReference type="Proteomes" id="UP000838308">
    <property type="component" value="Unassembled WGS sequence"/>
</dbReference>
<sequence>MGKSENLIINGSGSYPGGRYDKISIRGEGTIVNDVECSIFNVYGTSESVENVTAGSVKIIGEAEFQGNIEVKETLVMGTMKVDGKAYLKKVKILGLLEVGEKLSGDEATIKGSIVVNGDVEYERFDSSGDFEIKGLLTADTIMVGLRFGQSSAEEIGGGKITVKRKKNSLFPFGKEVGFLTAKVIEGDDVYLENTKADIVRGNMVKIGPGCQIGLVEYTNELAHDPSSTIKQSQKNKGE</sequence>
<proteinExistence type="predicted"/>
<organism evidence="1 2">
    <name type="scientific">Neobacillus rhizosphaerae</name>
    <dbReference type="NCBI Taxonomy" id="2880965"/>
    <lineage>
        <taxon>Bacteria</taxon>
        <taxon>Bacillati</taxon>
        <taxon>Bacillota</taxon>
        <taxon>Bacilli</taxon>
        <taxon>Bacillales</taxon>
        <taxon>Bacillaceae</taxon>
        <taxon>Neobacillus</taxon>
    </lineage>
</organism>
<comment type="caution">
    <text evidence="1">The sequence shown here is derived from an EMBL/GenBank/DDBJ whole genome shotgun (WGS) entry which is preliminary data.</text>
</comment>
<evidence type="ECO:0000313" key="1">
    <source>
        <dbReference type="EMBL" id="CAH2715070.1"/>
    </source>
</evidence>
<gene>
    <name evidence="1" type="ORF">BACCIP111895_02254</name>
</gene>
<accession>A0ABM9ER02</accession>
<reference evidence="1" key="1">
    <citation type="submission" date="2022-04" db="EMBL/GenBank/DDBJ databases">
        <authorList>
            <person name="Criscuolo A."/>
        </authorList>
    </citation>
    <scope>NUCLEOTIDE SEQUENCE</scope>
    <source>
        <strain evidence="1">CIP111895</strain>
    </source>
</reference>
<evidence type="ECO:0000313" key="2">
    <source>
        <dbReference type="Proteomes" id="UP000838308"/>
    </source>
</evidence>
<dbReference type="RefSeq" id="WP_248735374.1">
    <property type="nucleotide sequence ID" value="NZ_CALBWS010000013.1"/>
</dbReference>